<dbReference type="RefSeq" id="WP_062559333.1">
    <property type="nucleotide sequence ID" value="NZ_CP013341.1"/>
</dbReference>
<organism evidence="1 2">
    <name type="scientific">Nitrosomonas ureae</name>
    <dbReference type="NCBI Taxonomy" id="44577"/>
    <lineage>
        <taxon>Bacteria</taxon>
        <taxon>Pseudomonadati</taxon>
        <taxon>Pseudomonadota</taxon>
        <taxon>Betaproteobacteria</taxon>
        <taxon>Nitrosomonadales</taxon>
        <taxon>Nitrosomonadaceae</taxon>
        <taxon>Nitrosomonas</taxon>
    </lineage>
</organism>
<dbReference type="Proteomes" id="UP000182882">
    <property type="component" value="Unassembled WGS sequence"/>
</dbReference>
<dbReference type="KEGG" id="nur:ATY38_10945"/>
<evidence type="ECO:0000313" key="2">
    <source>
        <dbReference type="Proteomes" id="UP000182882"/>
    </source>
</evidence>
<evidence type="ECO:0000313" key="1">
    <source>
        <dbReference type="EMBL" id="SDU33444.1"/>
    </source>
</evidence>
<reference evidence="2" key="1">
    <citation type="submission" date="2016-10" db="EMBL/GenBank/DDBJ databases">
        <authorList>
            <person name="Varghese N."/>
            <person name="Submissions S."/>
        </authorList>
    </citation>
    <scope>NUCLEOTIDE SEQUENCE [LARGE SCALE GENOMIC DNA]</scope>
    <source>
        <strain evidence="2">Nm10</strain>
    </source>
</reference>
<sequence>MQEISADRGTIDSTYDSARNLKTVIDARGGKRTAVSLICELLSICNDAGQWMFCTSEADQVESLVGGRVGNYELRHSLELLMLIYRGCANQVWGTSFDTGGVSYSIISDRR</sequence>
<gene>
    <name evidence="1" type="ORF">SAMN05216406_1576</name>
</gene>
<dbReference type="EMBL" id="FNLN01000057">
    <property type="protein sequence ID" value="SDU33444.1"/>
    <property type="molecule type" value="Genomic_DNA"/>
</dbReference>
<dbReference type="AlphaFoldDB" id="A0A1H2HNM1"/>
<name>A0A1H2HNM1_9PROT</name>
<proteinExistence type="predicted"/>
<protein>
    <submittedName>
        <fullName evidence="1">Uncharacterized protein</fullName>
    </submittedName>
</protein>
<keyword evidence="2" id="KW-1185">Reference proteome</keyword>
<accession>A0A1H2HNM1</accession>